<organism evidence="2 3">
    <name type="scientific">Trichosporon asahii var. asahii (strain ATCC 90039 / CBS 2479 / JCM 2466 / KCTC 7840 / NBRC 103889/ NCYC 2677 / UAMH 7654)</name>
    <name type="common">Yeast</name>
    <dbReference type="NCBI Taxonomy" id="1186058"/>
    <lineage>
        <taxon>Eukaryota</taxon>
        <taxon>Fungi</taxon>
        <taxon>Dikarya</taxon>
        <taxon>Basidiomycota</taxon>
        <taxon>Agaricomycotina</taxon>
        <taxon>Tremellomycetes</taxon>
        <taxon>Trichosporonales</taxon>
        <taxon>Trichosporonaceae</taxon>
        <taxon>Trichosporon</taxon>
    </lineage>
</organism>
<feature type="region of interest" description="Disordered" evidence="1">
    <location>
        <begin position="1"/>
        <end position="42"/>
    </location>
</feature>
<dbReference type="Proteomes" id="UP000002748">
    <property type="component" value="Unassembled WGS sequence"/>
</dbReference>
<dbReference type="RefSeq" id="XP_014177551.1">
    <property type="nucleotide sequence ID" value="XM_014322076.1"/>
</dbReference>
<protein>
    <submittedName>
        <fullName evidence="2">Uncharacterized protein</fullName>
    </submittedName>
</protein>
<dbReference type="EMBL" id="ALBS01000304">
    <property type="protein sequence ID" value="EJT46133.1"/>
    <property type="molecule type" value="Genomic_DNA"/>
</dbReference>
<name>J5Q950_TRIAS</name>
<sequence length="122" mass="13448">MSTTAHSYRPISSSTLSSLPVDLTPSTSPKPKVAPPRKPTLAQRWESFIRVRQEYSLNMVRPSFFAPVPDARDARKSSTTSNGERGTKTQAQGQLPRSDMTMTTEARKLTKAKGKSKARRAA</sequence>
<dbReference type="KEGG" id="tasa:A1Q1_05344"/>
<dbReference type="AlphaFoldDB" id="J5Q950"/>
<accession>J5Q950</accession>
<feature type="compositionally biased region" description="Basic residues" evidence="1">
    <location>
        <begin position="109"/>
        <end position="122"/>
    </location>
</feature>
<evidence type="ECO:0000256" key="1">
    <source>
        <dbReference type="SAM" id="MobiDB-lite"/>
    </source>
</evidence>
<gene>
    <name evidence="2" type="ORF">A1Q1_05344</name>
</gene>
<comment type="caution">
    <text evidence="2">The sequence shown here is derived from an EMBL/GenBank/DDBJ whole genome shotgun (WGS) entry which is preliminary data.</text>
</comment>
<dbReference type="GeneID" id="25988856"/>
<feature type="compositionally biased region" description="Polar residues" evidence="1">
    <location>
        <begin position="77"/>
        <end position="104"/>
    </location>
</feature>
<feature type="compositionally biased region" description="Polar residues" evidence="1">
    <location>
        <begin position="1"/>
        <end position="29"/>
    </location>
</feature>
<feature type="region of interest" description="Disordered" evidence="1">
    <location>
        <begin position="60"/>
        <end position="122"/>
    </location>
</feature>
<evidence type="ECO:0000313" key="2">
    <source>
        <dbReference type="EMBL" id="EJT46133.1"/>
    </source>
</evidence>
<reference evidence="2 3" key="1">
    <citation type="journal article" date="2012" name="Eukaryot. Cell">
        <title>Draft genome sequence of CBS 2479, the standard type strain of Trichosporon asahii.</title>
        <authorList>
            <person name="Yang R.Y."/>
            <person name="Li H.T."/>
            <person name="Zhu H."/>
            <person name="Zhou G.P."/>
            <person name="Wang M."/>
            <person name="Wang L."/>
        </authorList>
    </citation>
    <scope>NUCLEOTIDE SEQUENCE [LARGE SCALE GENOMIC DNA]</scope>
    <source>
        <strain evidence="3">ATCC 90039 / CBS 2479 / JCM 2466 / KCTC 7840 / NCYC 2677 / UAMH 7654</strain>
    </source>
</reference>
<evidence type="ECO:0000313" key="3">
    <source>
        <dbReference type="Proteomes" id="UP000002748"/>
    </source>
</evidence>
<dbReference type="VEuPathDB" id="FungiDB:A1Q1_05344"/>
<dbReference type="HOGENOM" id="CLU_2028343_0_0_1"/>
<proteinExistence type="predicted"/>